<name>A0A090FTR9_MESPL</name>
<dbReference type="EMBL" id="CCNE01000001">
    <property type="protein sequence ID" value="CDX49294.1"/>
    <property type="molecule type" value="Genomic_DNA"/>
</dbReference>
<dbReference type="InterPro" id="IPR045254">
    <property type="entry name" value="Nit1/2_C-N_Hydrolase"/>
</dbReference>
<comment type="similarity">
    <text evidence="1">Belongs to the carbon-nitrogen hydrolase superfamily. NIT1/NIT2 family.</text>
</comment>
<keyword evidence="4" id="KW-0808">Transferase</keyword>
<dbReference type="CDD" id="cd07572">
    <property type="entry name" value="nit"/>
    <property type="match status" value="1"/>
</dbReference>
<keyword evidence="2" id="KW-0378">Hydrolase</keyword>
<keyword evidence="4" id="KW-0012">Acyltransferase</keyword>
<evidence type="ECO:0000256" key="2">
    <source>
        <dbReference type="ARBA" id="ARBA00022801"/>
    </source>
</evidence>
<dbReference type="PANTHER" id="PTHR23088">
    <property type="entry name" value="NITRILASE-RELATED"/>
    <property type="match status" value="1"/>
</dbReference>
<reference evidence="4 5" key="1">
    <citation type="submission" date="2014-08" db="EMBL/GenBank/DDBJ databases">
        <authorList>
            <person name="Moulin Lionel"/>
        </authorList>
    </citation>
    <scope>NUCLEOTIDE SEQUENCE [LARGE SCALE GENOMIC DNA]</scope>
</reference>
<dbReference type="PROSITE" id="PS01227">
    <property type="entry name" value="UPF0012"/>
    <property type="match status" value="1"/>
</dbReference>
<dbReference type="SUPFAM" id="SSF56317">
    <property type="entry name" value="Carbon-nitrogen hydrolase"/>
    <property type="match status" value="1"/>
</dbReference>
<dbReference type="GO" id="GO:0016811">
    <property type="term" value="F:hydrolase activity, acting on carbon-nitrogen (but not peptide) bonds, in linear amides"/>
    <property type="evidence" value="ECO:0007669"/>
    <property type="project" value="InterPro"/>
</dbReference>
<dbReference type="PANTHER" id="PTHR23088:SF27">
    <property type="entry name" value="DEAMINATED GLUTATHIONE AMIDASE"/>
    <property type="match status" value="1"/>
</dbReference>
<dbReference type="Gene3D" id="3.60.110.10">
    <property type="entry name" value="Carbon-nitrogen hydrolase"/>
    <property type="match status" value="1"/>
</dbReference>
<dbReference type="InterPro" id="IPR001110">
    <property type="entry name" value="UPF0012_CS"/>
</dbReference>
<protein>
    <submittedName>
        <fullName evidence="4">Nitrilase/cyanide hydratase and apolipoprotein N-acyltransferase</fullName>
    </submittedName>
</protein>
<feature type="domain" description="CN hydrolase" evidence="3">
    <location>
        <begin position="6"/>
        <end position="254"/>
    </location>
</feature>
<dbReference type="InterPro" id="IPR003010">
    <property type="entry name" value="C-N_Hydrolase"/>
</dbReference>
<evidence type="ECO:0000313" key="4">
    <source>
        <dbReference type="EMBL" id="CDX49294.1"/>
    </source>
</evidence>
<dbReference type="AlphaFoldDB" id="A0A090FTR9"/>
<dbReference type="Proteomes" id="UP000046122">
    <property type="component" value="Unassembled WGS sequence"/>
</dbReference>
<keyword evidence="4" id="KW-0449">Lipoprotein</keyword>
<evidence type="ECO:0000259" key="3">
    <source>
        <dbReference type="PROSITE" id="PS50263"/>
    </source>
</evidence>
<evidence type="ECO:0000256" key="1">
    <source>
        <dbReference type="ARBA" id="ARBA00010613"/>
    </source>
</evidence>
<dbReference type="InterPro" id="IPR036526">
    <property type="entry name" value="C-N_Hydrolase_sf"/>
</dbReference>
<accession>A0A090FTR9</accession>
<proteinExistence type="inferred from homology"/>
<dbReference type="Pfam" id="PF00795">
    <property type="entry name" value="CN_hydrolase"/>
    <property type="match status" value="1"/>
</dbReference>
<dbReference type="PROSITE" id="PS50263">
    <property type="entry name" value="CN_HYDROLASE"/>
    <property type="match status" value="1"/>
</dbReference>
<dbReference type="GO" id="GO:0016746">
    <property type="term" value="F:acyltransferase activity"/>
    <property type="evidence" value="ECO:0007669"/>
    <property type="project" value="UniProtKB-KW"/>
</dbReference>
<evidence type="ECO:0000313" key="5">
    <source>
        <dbReference type="Proteomes" id="UP000046122"/>
    </source>
</evidence>
<gene>
    <name evidence="4" type="ORF">MPL3365_10292</name>
</gene>
<sequence>MIMGVFKAAAVQMRSGTSPERNAKDMEVLVRQAAGQGATYVQTPEMTGALVRDKEAGADAFTTEDKDVVVATARRLAKELGIYLHVGSTAIRRADGKLANRAFLFSPDGSLIAGYDKIHMFDVDLDNGESWRESASYEPGTEAAVTDINGTRLGFAVCYDLRFPQLFRAEAMAGAEVLTVPAAFTRQTGEAHWHVLLRARAIENGAYVIAAAQGGLHEDGRETYGHSLIVDPWGRIIAEAAHNEPGVIVAEIDPAQSLAARRKIPNLKNARDFTVNGGASEAPRLRGAAS</sequence>
<organism evidence="4 5">
    <name type="scientific">Mesorhizobium plurifarium</name>
    <dbReference type="NCBI Taxonomy" id="69974"/>
    <lineage>
        <taxon>Bacteria</taxon>
        <taxon>Pseudomonadati</taxon>
        <taxon>Pseudomonadota</taxon>
        <taxon>Alphaproteobacteria</taxon>
        <taxon>Hyphomicrobiales</taxon>
        <taxon>Phyllobacteriaceae</taxon>
        <taxon>Mesorhizobium</taxon>
    </lineage>
</organism>